<sequence length="387" mass="43332">MNVPARWVVLLSILPWFLTIPISAFQNESTILVLSDEKFSKTPICPGSDCYFLKIAPLMRSRLECISACHRDSLCRGATYNGSCFQLNYACFASLPCRQQPIAVVAYEKHTTCLNGGKWNSTSRQCHCLGGWVGSICERMALSCRQLQESGYQPDFYSVQLNLRNETPARPITVYCTLSPDNSVLTYLFRSTGKEEHNHTWEEYSKGYVINDGNLWLGLDNMATLSASSDYGMVGVSVILRSARQDRTFSLIYTNFSIGDFQTQYRYTVTTPPVSVSSGDLGPSYTLTDIFGPSQNTPFSTSDEDNDADMKHNCAALAGAGWWFKLCETWTSTGYDRINPLGWTPEKRPNTSTDFRNLLALPGLNLEDPALKETFLVINAYYYQASP</sequence>
<dbReference type="PROSITE" id="PS00022">
    <property type="entry name" value="EGF_1"/>
    <property type="match status" value="1"/>
</dbReference>
<feature type="chain" id="PRO_5042170390" description="Fibrinogen C-terminal domain-containing protein" evidence="1">
    <location>
        <begin position="25"/>
        <end position="387"/>
    </location>
</feature>
<evidence type="ECO:0000313" key="4">
    <source>
        <dbReference type="Proteomes" id="UP001283361"/>
    </source>
</evidence>
<accession>A0AAE1DND5</accession>
<dbReference type="GO" id="GO:0005615">
    <property type="term" value="C:extracellular space"/>
    <property type="evidence" value="ECO:0007669"/>
    <property type="project" value="TreeGrafter"/>
</dbReference>
<dbReference type="Gene3D" id="4.10.530.10">
    <property type="entry name" value="Gamma-fibrinogen Carboxyl Terminal Fragment, domain 2"/>
    <property type="match status" value="1"/>
</dbReference>
<name>A0AAE1DND5_9GAST</name>
<gene>
    <name evidence="3" type="ORF">RRG08_022764</name>
</gene>
<protein>
    <recommendedName>
        <fullName evidence="2">Fibrinogen C-terminal domain-containing protein</fullName>
    </recommendedName>
</protein>
<dbReference type="InterPro" id="IPR000742">
    <property type="entry name" value="EGF"/>
</dbReference>
<dbReference type="PROSITE" id="PS51406">
    <property type="entry name" value="FIBRINOGEN_C_2"/>
    <property type="match status" value="1"/>
</dbReference>
<dbReference type="PANTHER" id="PTHR19143">
    <property type="entry name" value="FIBRINOGEN/TENASCIN/ANGIOPOEITIN"/>
    <property type="match status" value="1"/>
</dbReference>
<keyword evidence="4" id="KW-1185">Reference proteome</keyword>
<dbReference type="InterPro" id="IPR036056">
    <property type="entry name" value="Fibrinogen-like_C"/>
</dbReference>
<dbReference type="InterPro" id="IPR002181">
    <property type="entry name" value="Fibrinogen_a/b/g_C_dom"/>
</dbReference>
<dbReference type="PROSITE" id="PS01186">
    <property type="entry name" value="EGF_2"/>
    <property type="match status" value="1"/>
</dbReference>
<proteinExistence type="predicted"/>
<evidence type="ECO:0000259" key="2">
    <source>
        <dbReference type="PROSITE" id="PS51406"/>
    </source>
</evidence>
<evidence type="ECO:0000313" key="3">
    <source>
        <dbReference type="EMBL" id="KAK3776969.1"/>
    </source>
</evidence>
<dbReference type="AlphaFoldDB" id="A0AAE1DND5"/>
<reference evidence="3" key="1">
    <citation type="journal article" date="2023" name="G3 (Bethesda)">
        <title>A reference genome for the long-term kleptoplast-retaining sea slug Elysia crispata morphotype clarki.</title>
        <authorList>
            <person name="Eastman K.E."/>
            <person name="Pendleton A.L."/>
            <person name="Shaikh M.A."/>
            <person name="Suttiyut T."/>
            <person name="Ogas R."/>
            <person name="Tomko P."/>
            <person name="Gavelis G."/>
            <person name="Widhalm J.R."/>
            <person name="Wisecaver J.H."/>
        </authorList>
    </citation>
    <scope>NUCLEOTIDE SEQUENCE</scope>
    <source>
        <strain evidence="3">ECLA1</strain>
    </source>
</reference>
<evidence type="ECO:0000256" key="1">
    <source>
        <dbReference type="SAM" id="SignalP"/>
    </source>
</evidence>
<dbReference type="Gene3D" id="3.90.215.10">
    <property type="entry name" value="Gamma Fibrinogen, chain A, domain 1"/>
    <property type="match status" value="1"/>
</dbReference>
<dbReference type="SMART" id="SM00186">
    <property type="entry name" value="FBG"/>
    <property type="match status" value="1"/>
</dbReference>
<organism evidence="3 4">
    <name type="scientific">Elysia crispata</name>
    <name type="common">lettuce slug</name>
    <dbReference type="NCBI Taxonomy" id="231223"/>
    <lineage>
        <taxon>Eukaryota</taxon>
        <taxon>Metazoa</taxon>
        <taxon>Spiralia</taxon>
        <taxon>Lophotrochozoa</taxon>
        <taxon>Mollusca</taxon>
        <taxon>Gastropoda</taxon>
        <taxon>Heterobranchia</taxon>
        <taxon>Euthyneura</taxon>
        <taxon>Panpulmonata</taxon>
        <taxon>Sacoglossa</taxon>
        <taxon>Placobranchoidea</taxon>
        <taxon>Plakobranchidae</taxon>
        <taxon>Elysia</taxon>
    </lineage>
</organism>
<dbReference type="Pfam" id="PF00147">
    <property type="entry name" value="Fibrinogen_C"/>
    <property type="match status" value="1"/>
</dbReference>
<feature type="domain" description="Fibrinogen C-terminal" evidence="2">
    <location>
        <begin position="135"/>
        <end position="327"/>
    </location>
</feature>
<comment type="caution">
    <text evidence="3">The sequence shown here is derived from an EMBL/GenBank/DDBJ whole genome shotgun (WGS) entry which is preliminary data.</text>
</comment>
<dbReference type="Proteomes" id="UP001283361">
    <property type="component" value="Unassembled WGS sequence"/>
</dbReference>
<keyword evidence="1" id="KW-0732">Signal</keyword>
<dbReference type="InterPro" id="IPR014716">
    <property type="entry name" value="Fibrinogen_a/b/g_C_1"/>
</dbReference>
<dbReference type="InterPro" id="IPR050373">
    <property type="entry name" value="Fibrinogen_C-term_domain"/>
</dbReference>
<feature type="signal peptide" evidence="1">
    <location>
        <begin position="1"/>
        <end position="24"/>
    </location>
</feature>
<dbReference type="SUPFAM" id="SSF56496">
    <property type="entry name" value="Fibrinogen C-terminal domain-like"/>
    <property type="match status" value="1"/>
</dbReference>
<dbReference type="PANTHER" id="PTHR19143:SF394">
    <property type="entry name" value="ANGIOPOIETIN-RELATED PROTEIN 3-LIKE"/>
    <property type="match status" value="1"/>
</dbReference>
<dbReference type="EMBL" id="JAWDGP010003159">
    <property type="protein sequence ID" value="KAK3776969.1"/>
    <property type="molecule type" value="Genomic_DNA"/>
</dbReference>